<feature type="region of interest" description="Disordered" evidence="1">
    <location>
        <begin position="185"/>
        <end position="215"/>
    </location>
</feature>
<gene>
    <name evidence="2" type="ORF">EVAR_80556_1</name>
</gene>
<proteinExistence type="predicted"/>
<dbReference type="Proteomes" id="UP000299102">
    <property type="component" value="Unassembled WGS sequence"/>
</dbReference>
<sequence length="215" mass="23900">MYSFTFDTDRATCQFQSRSRINLGSSTIPDFKPGHLFTLVMISHSITAPAPALDSSIQVLVPLSILISLYAHGVDQCEAGENAVIIIKYGREALPGRRLYPKLKACLTDDGEFKSIRVSNRRFFAGNRYEVSLSILIYSQDRIFDGKRACESRENNVVTVTHGQSQPQRSHDYVVRLLGKNRISDESGNGVMEAGVRDGEGVRNEGSKALHPQHE</sequence>
<name>A0A4C1TLJ9_EUMVA</name>
<accession>A0A4C1TLJ9</accession>
<dbReference type="EMBL" id="BGZK01000071">
    <property type="protein sequence ID" value="GBP15382.1"/>
    <property type="molecule type" value="Genomic_DNA"/>
</dbReference>
<comment type="caution">
    <text evidence="2">The sequence shown here is derived from an EMBL/GenBank/DDBJ whole genome shotgun (WGS) entry which is preliminary data.</text>
</comment>
<reference evidence="2 3" key="1">
    <citation type="journal article" date="2019" name="Commun. Biol.">
        <title>The bagworm genome reveals a unique fibroin gene that provides high tensile strength.</title>
        <authorList>
            <person name="Kono N."/>
            <person name="Nakamura H."/>
            <person name="Ohtoshi R."/>
            <person name="Tomita M."/>
            <person name="Numata K."/>
            <person name="Arakawa K."/>
        </authorList>
    </citation>
    <scope>NUCLEOTIDE SEQUENCE [LARGE SCALE GENOMIC DNA]</scope>
</reference>
<organism evidence="2 3">
    <name type="scientific">Eumeta variegata</name>
    <name type="common">Bagworm moth</name>
    <name type="synonym">Eumeta japonica</name>
    <dbReference type="NCBI Taxonomy" id="151549"/>
    <lineage>
        <taxon>Eukaryota</taxon>
        <taxon>Metazoa</taxon>
        <taxon>Ecdysozoa</taxon>
        <taxon>Arthropoda</taxon>
        <taxon>Hexapoda</taxon>
        <taxon>Insecta</taxon>
        <taxon>Pterygota</taxon>
        <taxon>Neoptera</taxon>
        <taxon>Endopterygota</taxon>
        <taxon>Lepidoptera</taxon>
        <taxon>Glossata</taxon>
        <taxon>Ditrysia</taxon>
        <taxon>Tineoidea</taxon>
        <taxon>Psychidae</taxon>
        <taxon>Oiketicinae</taxon>
        <taxon>Eumeta</taxon>
    </lineage>
</organism>
<evidence type="ECO:0000256" key="1">
    <source>
        <dbReference type="SAM" id="MobiDB-lite"/>
    </source>
</evidence>
<evidence type="ECO:0000313" key="2">
    <source>
        <dbReference type="EMBL" id="GBP15382.1"/>
    </source>
</evidence>
<keyword evidence="3" id="KW-1185">Reference proteome</keyword>
<feature type="compositionally biased region" description="Basic and acidic residues" evidence="1">
    <location>
        <begin position="195"/>
        <end position="215"/>
    </location>
</feature>
<dbReference type="AlphaFoldDB" id="A0A4C1TLJ9"/>
<protein>
    <submittedName>
        <fullName evidence="2">Uncharacterized protein</fullName>
    </submittedName>
</protein>
<evidence type="ECO:0000313" key="3">
    <source>
        <dbReference type="Proteomes" id="UP000299102"/>
    </source>
</evidence>